<dbReference type="EMBL" id="JADCNL010000003">
    <property type="protein sequence ID" value="KAG0488166.1"/>
    <property type="molecule type" value="Genomic_DNA"/>
</dbReference>
<accession>A0A835R9B1</accession>
<keyword evidence="2" id="KW-1185">Reference proteome</keyword>
<proteinExistence type="predicted"/>
<dbReference type="Proteomes" id="UP000636800">
    <property type="component" value="Chromosome 3"/>
</dbReference>
<name>A0A835R9B1_VANPL</name>
<dbReference type="AlphaFoldDB" id="A0A835R9B1"/>
<sequence length="124" mass="14139">MQSANKQMKQIERLFIHANQKTERNHSFPTQYTTVPTRHSTRIVEYERGRGRRKADLGELLTVEAILTLGDLPTEALRPLPRECEAQKTASGRSANLEAITQSRSFSLSPLLLVRLNQKEPKNK</sequence>
<evidence type="ECO:0000313" key="2">
    <source>
        <dbReference type="Proteomes" id="UP000636800"/>
    </source>
</evidence>
<protein>
    <submittedName>
        <fullName evidence="1">Uncharacterized protein</fullName>
    </submittedName>
</protein>
<reference evidence="1 2" key="1">
    <citation type="journal article" date="2020" name="Nat. Food">
        <title>A phased Vanilla planifolia genome enables genetic improvement of flavour and production.</title>
        <authorList>
            <person name="Hasing T."/>
            <person name="Tang H."/>
            <person name="Brym M."/>
            <person name="Khazi F."/>
            <person name="Huang T."/>
            <person name="Chambers A.H."/>
        </authorList>
    </citation>
    <scope>NUCLEOTIDE SEQUENCE [LARGE SCALE GENOMIC DNA]</scope>
    <source>
        <tissue evidence="1">Leaf</tissue>
    </source>
</reference>
<evidence type="ECO:0000313" key="1">
    <source>
        <dbReference type="EMBL" id="KAG0488166.1"/>
    </source>
</evidence>
<organism evidence="1 2">
    <name type="scientific">Vanilla planifolia</name>
    <name type="common">Vanilla</name>
    <dbReference type="NCBI Taxonomy" id="51239"/>
    <lineage>
        <taxon>Eukaryota</taxon>
        <taxon>Viridiplantae</taxon>
        <taxon>Streptophyta</taxon>
        <taxon>Embryophyta</taxon>
        <taxon>Tracheophyta</taxon>
        <taxon>Spermatophyta</taxon>
        <taxon>Magnoliopsida</taxon>
        <taxon>Liliopsida</taxon>
        <taxon>Asparagales</taxon>
        <taxon>Orchidaceae</taxon>
        <taxon>Vanilloideae</taxon>
        <taxon>Vanilleae</taxon>
        <taxon>Vanilla</taxon>
    </lineage>
</organism>
<gene>
    <name evidence="1" type="ORF">HPP92_006977</name>
</gene>
<comment type="caution">
    <text evidence="1">The sequence shown here is derived from an EMBL/GenBank/DDBJ whole genome shotgun (WGS) entry which is preliminary data.</text>
</comment>